<dbReference type="Pfam" id="PF02569">
    <property type="entry name" value="Pantoate_ligase"/>
    <property type="match status" value="1"/>
</dbReference>
<dbReference type="GO" id="GO:0005829">
    <property type="term" value="C:cytosol"/>
    <property type="evidence" value="ECO:0007669"/>
    <property type="project" value="TreeGrafter"/>
</dbReference>
<feature type="binding site" evidence="8">
    <location>
        <position position="209"/>
    </location>
    <ligand>
        <name>ATP</name>
        <dbReference type="ChEBI" id="CHEBI:30616"/>
    </ligand>
</feature>
<dbReference type="EC" id="6.3.2.1" evidence="8"/>
<comment type="subunit">
    <text evidence="8">Homodimer.</text>
</comment>
<evidence type="ECO:0000256" key="1">
    <source>
        <dbReference type="ARBA" id="ARBA00004990"/>
    </source>
</evidence>
<comment type="function">
    <text evidence="8">Catalyzes the condensation of pantoate with beta-alanine in an ATP-dependent reaction via a pantoyl-adenylate intermediate.</text>
</comment>
<dbReference type="SUPFAM" id="SSF52374">
    <property type="entry name" value="Nucleotidylyl transferase"/>
    <property type="match status" value="1"/>
</dbReference>
<comment type="subcellular location">
    <subcellularLocation>
        <location evidence="8">Cytoplasm</location>
    </subcellularLocation>
</comment>
<dbReference type="NCBIfam" id="TIGR00018">
    <property type="entry name" value="panC"/>
    <property type="match status" value="1"/>
</dbReference>
<evidence type="ECO:0000256" key="6">
    <source>
        <dbReference type="ARBA" id="ARBA00022840"/>
    </source>
</evidence>
<evidence type="ECO:0000256" key="7">
    <source>
        <dbReference type="ARBA" id="ARBA00048258"/>
    </source>
</evidence>
<dbReference type="NCBIfam" id="TIGR00125">
    <property type="entry name" value="cyt_tran_rel"/>
    <property type="match status" value="1"/>
</dbReference>
<evidence type="ECO:0000256" key="4">
    <source>
        <dbReference type="ARBA" id="ARBA00022655"/>
    </source>
</evidence>
<feature type="active site" description="Proton donor" evidence="8">
    <location>
        <position position="69"/>
    </location>
</feature>
<feature type="binding site" evidence="8">
    <location>
        <position position="93"/>
    </location>
    <ligand>
        <name>beta-alanine</name>
        <dbReference type="ChEBI" id="CHEBI:57966"/>
    </ligand>
</feature>
<reference evidence="9" key="1">
    <citation type="submission" date="2016-08" db="EMBL/GenBank/DDBJ databases">
        <authorList>
            <person name="Seilhamer J.J."/>
        </authorList>
    </citation>
    <scope>NUCLEOTIDE SEQUENCE</scope>
    <source>
        <strain evidence="9">86</strain>
    </source>
</reference>
<dbReference type="PANTHER" id="PTHR21299:SF1">
    <property type="entry name" value="PANTOATE--BETA-ALANINE LIGASE"/>
    <property type="match status" value="1"/>
</dbReference>
<dbReference type="Gene3D" id="3.40.50.620">
    <property type="entry name" value="HUPs"/>
    <property type="match status" value="1"/>
</dbReference>
<dbReference type="GO" id="GO:0004592">
    <property type="term" value="F:pantoate-beta-alanine ligase activity"/>
    <property type="evidence" value="ECO:0007669"/>
    <property type="project" value="UniProtKB-UniRule"/>
</dbReference>
<keyword evidence="8" id="KW-0963">Cytoplasm</keyword>
<dbReference type="InterPro" id="IPR042176">
    <property type="entry name" value="Pantoate_ligase_C"/>
</dbReference>
<dbReference type="Gene3D" id="3.30.1300.10">
    <property type="entry name" value="Pantoate-beta-alanine ligase, C-terminal domain"/>
    <property type="match status" value="1"/>
</dbReference>
<keyword evidence="3 8" id="KW-0436">Ligase</keyword>
<feature type="binding site" evidence="8">
    <location>
        <position position="93"/>
    </location>
    <ligand>
        <name>(R)-pantoate</name>
        <dbReference type="ChEBI" id="CHEBI:15980"/>
    </ligand>
</feature>
<comment type="catalytic activity">
    <reaction evidence="7 8">
        <text>(R)-pantoate + beta-alanine + ATP = (R)-pantothenate + AMP + diphosphate + H(+)</text>
        <dbReference type="Rhea" id="RHEA:10912"/>
        <dbReference type="ChEBI" id="CHEBI:15378"/>
        <dbReference type="ChEBI" id="CHEBI:15980"/>
        <dbReference type="ChEBI" id="CHEBI:29032"/>
        <dbReference type="ChEBI" id="CHEBI:30616"/>
        <dbReference type="ChEBI" id="CHEBI:33019"/>
        <dbReference type="ChEBI" id="CHEBI:57966"/>
        <dbReference type="ChEBI" id="CHEBI:456215"/>
        <dbReference type="EC" id="6.3.2.1"/>
    </reaction>
</comment>
<dbReference type="CDD" id="cd00560">
    <property type="entry name" value="PanC"/>
    <property type="match status" value="1"/>
</dbReference>
<evidence type="ECO:0000256" key="2">
    <source>
        <dbReference type="ARBA" id="ARBA00009256"/>
    </source>
</evidence>
<accession>A0A212LP12</accession>
<evidence type="ECO:0000313" key="9">
    <source>
        <dbReference type="EMBL" id="SCM79250.1"/>
    </source>
</evidence>
<dbReference type="PANTHER" id="PTHR21299">
    <property type="entry name" value="CYTIDYLATE KINASE/PANTOATE-BETA-ALANINE LIGASE"/>
    <property type="match status" value="1"/>
</dbReference>
<dbReference type="AlphaFoldDB" id="A0A212LP12"/>
<evidence type="ECO:0000256" key="8">
    <source>
        <dbReference type="HAMAP-Rule" id="MF_00158"/>
    </source>
</evidence>
<dbReference type="GO" id="GO:0005524">
    <property type="term" value="F:ATP binding"/>
    <property type="evidence" value="ECO:0007669"/>
    <property type="project" value="UniProtKB-KW"/>
</dbReference>
<comment type="pathway">
    <text evidence="1 8">Cofactor biosynthesis; (R)-pantothenate biosynthesis; (R)-pantothenate from (R)-pantoate and beta-alanine: step 1/1.</text>
</comment>
<keyword evidence="5 8" id="KW-0547">Nucleotide-binding</keyword>
<sequence>MEGKLIDFFYESYGSGKKTLLINNYIRKELLHMQRFETRAELRAFLKEVRQRQQTVGLVPTMGALHEGHLSLMRTAAEENDHVVATIFVNPTQFGPNEDFSKYPRTLEEDARLAAEAGVTVLFHPPLEEIYRTGNATWVEVVGGLTESLCGRTRPGHFRGVTTVVSRLFNIVQPDRAYFGQKDAQQVQVLKRMTEDLCFDIQIRVLPIIRESDGLAMSSRNAYLSEKERQAALVLSRSLEKARQLIEAGERDTKTIVETVTAFIQQEPLAVIDYAELVHPDDLRPRERLEKAGLLALAVRIGQTRLIDNAMLEVATCS</sequence>
<keyword evidence="4 8" id="KW-0566">Pantothenate biosynthesis</keyword>
<gene>
    <name evidence="8 9" type="primary">panC</name>
    <name evidence="9" type="ORF">KL86SPO_20475</name>
</gene>
<dbReference type="FunFam" id="3.40.50.620:FF:000013">
    <property type="entry name" value="Pantothenate synthetase"/>
    <property type="match status" value="1"/>
</dbReference>
<feature type="binding site" evidence="8">
    <location>
        <begin position="217"/>
        <end position="220"/>
    </location>
    <ligand>
        <name>ATP</name>
        <dbReference type="ChEBI" id="CHEBI:30616"/>
    </ligand>
</feature>
<feature type="binding site" evidence="8">
    <location>
        <begin position="62"/>
        <end position="69"/>
    </location>
    <ligand>
        <name>ATP</name>
        <dbReference type="ChEBI" id="CHEBI:30616"/>
    </ligand>
</feature>
<feature type="binding site" evidence="8">
    <location>
        <begin position="180"/>
        <end position="183"/>
    </location>
    <ligand>
        <name>ATP</name>
        <dbReference type="ChEBI" id="CHEBI:30616"/>
    </ligand>
</feature>
<dbReference type="UniPathway" id="UPA00028">
    <property type="reaction ID" value="UER00005"/>
</dbReference>
<dbReference type="HAMAP" id="MF_00158">
    <property type="entry name" value="PanC"/>
    <property type="match status" value="1"/>
</dbReference>
<evidence type="ECO:0000256" key="5">
    <source>
        <dbReference type="ARBA" id="ARBA00022741"/>
    </source>
</evidence>
<comment type="miscellaneous">
    <text evidence="8">The reaction proceeds by a bi uni uni bi ping pong mechanism.</text>
</comment>
<proteinExistence type="inferred from homology"/>
<dbReference type="InterPro" id="IPR003721">
    <property type="entry name" value="Pantoate_ligase"/>
</dbReference>
<keyword evidence="6 8" id="KW-0067">ATP-binding</keyword>
<dbReference type="EMBL" id="FMJE01000002">
    <property type="protein sequence ID" value="SCM79250.1"/>
    <property type="molecule type" value="Genomic_DNA"/>
</dbReference>
<feature type="binding site" evidence="8">
    <location>
        <position position="186"/>
    </location>
    <ligand>
        <name>(R)-pantoate</name>
        <dbReference type="ChEBI" id="CHEBI:15980"/>
    </ligand>
</feature>
<dbReference type="InterPro" id="IPR004821">
    <property type="entry name" value="Cyt_trans-like"/>
</dbReference>
<name>A0A212LP12_9FIRM</name>
<protein>
    <recommendedName>
        <fullName evidence="8">Pantothenate synthetase</fullName>
        <shortName evidence="8">PS</shortName>
        <ecNumber evidence="8">6.3.2.1</ecNumber>
    </recommendedName>
    <alternativeName>
        <fullName evidence="8">Pantoate--beta-alanine ligase</fullName>
    </alternativeName>
    <alternativeName>
        <fullName evidence="8">Pantoate-activating enzyme</fullName>
    </alternativeName>
</protein>
<dbReference type="InterPro" id="IPR014729">
    <property type="entry name" value="Rossmann-like_a/b/a_fold"/>
</dbReference>
<evidence type="ECO:0000256" key="3">
    <source>
        <dbReference type="ARBA" id="ARBA00022598"/>
    </source>
</evidence>
<comment type="similarity">
    <text evidence="2 8">Belongs to the pantothenate synthetase family.</text>
</comment>
<dbReference type="FunFam" id="3.30.1300.10:FF:000001">
    <property type="entry name" value="Pantothenate synthetase"/>
    <property type="match status" value="1"/>
</dbReference>
<organism evidence="9">
    <name type="scientific">uncultured Sporomusa sp</name>
    <dbReference type="NCBI Taxonomy" id="307249"/>
    <lineage>
        <taxon>Bacteria</taxon>
        <taxon>Bacillati</taxon>
        <taxon>Bacillota</taxon>
        <taxon>Negativicutes</taxon>
        <taxon>Selenomonadales</taxon>
        <taxon>Sporomusaceae</taxon>
        <taxon>Sporomusa</taxon>
        <taxon>environmental samples</taxon>
    </lineage>
</organism>
<dbReference type="GO" id="GO:0015940">
    <property type="term" value="P:pantothenate biosynthetic process"/>
    <property type="evidence" value="ECO:0007669"/>
    <property type="project" value="UniProtKB-UniRule"/>
</dbReference>